<dbReference type="RefSeq" id="WP_201642236.1">
    <property type="nucleotide sequence ID" value="NZ_CAJHCP010000004.1"/>
</dbReference>
<accession>A0ABN7HNK6</accession>
<feature type="transmembrane region" description="Helical" evidence="1">
    <location>
        <begin position="112"/>
        <end position="137"/>
    </location>
</feature>
<feature type="transmembrane region" description="Helical" evidence="1">
    <location>
        <begin position="144"/>
        <end position="169"/>
    </location>
</feature>
<comment type="caution">
    <text evidence="3">The sequence shown here is derived from an EMBL/GenBank/DDBJ whole genome shotgun (WGS) entry which is preliminary data.</text>
</comment>
<keyword evidence="1" id="KW-0472">Membrane</keyword>
<evidence type="ECO:0000313" key="3">
    <source>
        <dbReference type="EMBL" id="CAD6528509.1"/>
    </source>
</evidence>
<gene>
    <name evidence="3" type="ORF">LMG28140_02137</name>
</gene>
<evidence type="ECO:0000313" key="4">
    <source>
        <dbReference type="Proteomes" id="UP000598032"/>
    </source>
</evidence>
<feature type="transmembrane region" description="Helical" evidence="1">
    <location>
        <begin position="56"/>
        <end position="79"/>
    </location>
</feature>
<dbReference type="Proteomes" id="UP000598032">
    <property type="component" value="Unassembled WGS sequence"/>
</dbReference>
<proteinExistence type="predicted"/>
<dbReference type="Pfam" id="PF13248">
    <property type="entry name" value="Zn_ribbon_3"/>
    <property type="match status" value="1"/>
</dbReference>
<organism evidence="3 4">
    <name type="scientific">Paraburkholderia metrosideri</name>
    <dbReference type="NCBI Taxonomy" id="580937"/>
    <lineage>
        <taxon>Bacteria</taxon>
        <taxon>Pseudomonadati</taxon>
        <taxon>Pseudomonadota</taxon>
        <taxon>Betaproteobacteria</taxon>
        <taxon>Burkholderiales</taxon>
        <taxon>Burkholderiaceae</taxon>
        <taxon>Paraburkholderia</taxon>
    </lineage>
</organism>
<dbReference type="InterPro" id="IPR059113">
    <property type="entry name" value="Znf_ribbon"/>
</dbReference>
<evidence type="ECO:0000259" key="2">
    <source>
        <dbReference type="Pfam" id="PF13248"/>
    </source>
</evidence>
<name>A0ABN7HNK6_9BURK</name>
<reference evidence="3 4" key="1">
    <citation type="submission" date="2020-10" db="EMBL/GenBank/DDBJ databases">
        <authorList>
            <person name="Peeters C."/>
        </authorList>
    </citation>
    <scope>NUCLEOTIDE SEQUENCE [LARGE SCALE GENOMIC DNA]</scope>
    <source>
        <strain evidence="3 4">LMG 28140</strain>
    </source>
</reference>
<evidence type="ECO:0000256" key="1">
    <source>
        <dbReference type="SAM" id="Phobius"/>
    </source>
</evidence>
<feature type="transmembrane region" description="Helical" evidence="1">
    <location>
        <begin position="268"/>
        <end position="292"/>
    </location>
</feature>
<keyword evidence="1" id="KW-0812">Transmembrane</keyword>
<feature type="domain" description="Putative zinc-ribbon" evidence="2">
    <location>
        <begin position="351"/>
        <end position="374"/>
    </location>
</feature>
<dbReference type="EMBL" id="CAJHCP010000004">
    <property type="protein sequence ID" value="CAD6528509.1"/>
    <property type="molecule type" value="Genomic_DNA"/>
</dbReference>
<protein>
    <recommendedName>
        <fullName evidence="2">Putative zinc-ribbon domain-containing protein</fullName>
    </recommendedName>
</protein>
<feature type="transmembrane region" description="Helical" evidence="1">
    <location>
        <begin position="235"/>
        <end position="256"/>
    </location>
</feature>
<sequence length="378" mass="38192">MSSSQDAIRGSLVVFEAVDAARNTRAFGLFLGCAICALIVAGLFAGIGATLAGNGAFAIGGLFTFIGVVAALIVAGTGVSAAGKTLMDQIQQRAPLTIRDALVTGLMTLPKLLGVFLIEIAIFIGFMIALAIVLFICKIPFLGPLLYVVVYPVASVIAGIVWFTFVFIVNPLAAPALWEGYGVRQALGVLGLNRGALNIGRLLPPIVQQMVLLLVVGVVGFIASAILFSGSAFVAMLGSGIIGFGGGMLSMFSGMAGLGGMGGGLNGYMLATMIGVGILAALAYTFPLMVYLAGTCRIFLNLAGGYAGPSGPALADEPSTPAPLAPAPRFPAAPLAATPQGATAPAADATHECPHCGMPAEPDDAFCGECGADLPRGV</sequence>
<feature type="transmembrane region" description="Helical" evidence="1">
    <location>
        <begin position="206"/>
        <end position="228"/>
    </location>
</feature>
<feature type="transmembrane region" description="Helical" evidence="1">
    <location>
        <begin position="26"/>
        <end position="49"/>
    </location>
</feature>
<keyword evidence="1" id="KW-1133">Transmembrane helix</keyword>
<keyword evidence="4" id="KW-1185">Reference proteome</keyword>